<evidence type="ECO:0000256" key="5">
    <source>
        <dbReference type="SAM" id="MobiDB-lite"/>
    </source>
</evidence>
<dbReference type="SMART" id="SM01217">
    <property type="entry name" value="Fn3_like"/>
    <property type="match status" value="1"/>
</dbReference>
<dbReference type="SUPFAM" id="SSF52279">
    <property type="entry name" value="Beta-D-glucan exohydrolase, C-terminal domain"/>
    <property type="match status" value="1"/>
</dbReference>
<dbReference type="PROSITE" id="PS00775">
    <property type="entry name" value="GLYCOSYL_HYDROL_F3"/>
    <property type="match status" value="1"/>
</dbReference>
<name>A0ABX5EJ06_9MICO</name>
<evidence type="ECO:0000256" key="2">
    <source>
        <dbReference type="ARBA" id="ARBA00022801"/>
    </source>
</evidence>
<evidence type="ECO:0000256" key="3">
    <source>
        <dbReference type="ARBA" id="ARBA00023277"/>
    </source>
</evidence>
<comment type="similarity">
    <text evidence="1 4">Belongs to the glycosyl hydrolase 3 family.</text>
</comment>
<dbReference type="InterPro" id="IPR002772">
    <property type="entry name" value="Glyco_hydro_3_C"/>
</dbReference>
<accession>A0ABX5EJ06</accession>
<dbReference type="InterPro" id="IPR050288">
    <property type="entry name" value="Cellulose_deg_GH3"/>
</dbReference>
<dbReference type="Proteomes" id="UP000239895">
    <property type="component" value="Unassembled WGS sequence"/>
</dbReference>
<dbReference type="InterPro" id="IPR019800">
    <property type="entry name" value="Glyco_hydro_3_AS"/>
</dbReference>
<evidence type="ECO:0000256" key="4">
    <source>
        <dbReference type="RuleBase" id="RU361161"/>
    </source>
</evidence>
<dbReference type="Gene3D" id="2.60.120.260">
    <property type="entry name" value="Galactose-binding domain-like"/>
    <property type="match status" value="1"/>
</dbReference>
<keyword evidence="4" id="KW-0326">Glycosidase</keyword>
<evidence type="ECO:0000256" key="1">
    <source>
        <dbReference type="ARBA" id="ARBA00005336"/>
    </source>
</evidence>
<dbReference type="InterPro" id="IPR001764">
    <property type="entry name" value="Glyco_hydro_3_N"/>
</dbReference>
<dbReference type="PRINTS" id="PR00133">
    <property type="entry name" value="GLHYDRLASE3"/>
</dbReference>
<feature type="compositionally biased region" description="Low complexity" evidence="5">
    <location>
        <begin position="312"/>
        <end position="351"/>
    </location>
</feature>
<dbReference type="Pfam" id="PF00933">
    <property type="entry name" value="Glyco_hydro_3"/>
    <property type="match status" value="1"/>
</dbReference>
<dbReference type="EMBL" id="PVTX01000001">
    <property type="protein sequence ID" value="PRZ10303.1"/>
    <property type="molecule type" value="Genomic_DNA"/>
</dbReference>
<dbReference type="PANTHER" id="PTHR42715:SF10">
    <property type="entry name" value="BETA-GLUCOSIDASE"/>
    <property type="match status" value="1"/>
</dbReference>
<evidence type="ECO:0000313" key="7">
    <source>
        <dbReference type="EMBL" id="PRZ10303.1"/>
    </source>
</evidence>
<dbReference type="InterPro" id="IPR036881">
    <property type="entry name" value="Glyco_hydro_3_C_sf"/>
</dbReference>
<dbReference type="SUPFAM" id="SSF51445">
    <property type="entry name" value="(Trans)glycosidases"/>
    <property type="match status" value="1"/>
</dbReference>
<proteinExistence type="inferred from homology"/>
<sequence length="879" mass="91616">MSMQTVPSSSTAVENGLENGLEHDLEAALDALVARLTTAEKTGLVVGADMWSTRPLARIGLEPVVMSDGPVGVRDPLGGGTSAMLPAPSALAATWDTTSARRVGSLFAAEARRHGVHVVLAPQVNLQRTPVGGRHFECYSEDPHLTAELAVAVVGAAQEDGVAMCVKHYVANDSETDRTRYLARVDARTLREVYLAPFERLVGAGAWSVMGAYSGIDDGATAAPALEHRPLLTGVLKQEWGFDGLVVSDWVATQSVAAAVRGGLDLQMPGPDGAWGDGLDAALAGGEIEEAELDDKVRRLLRLAFRVGRLTLPDGGTPDGGPARVTPGSPAPTGSAPTGSAPGASAPGSPGDRARFLRELAARAAVVLKDDAGLIPLPGVEEGVPLRVALLGASAVDPFFQGGGSSFVVPERLSYPAEALADALPAGSHLDVVAGSRALRNPAALDVGRCTDPLTGAPGIRVELLDAAGEARRAEVRTTWDGWYGEVGPEDASLRLTARVDTSELGAHELGVGTVGVHRVTVDGRLASAGDVVATEDVILASTHNHPVAGTVAVTGPTTDLVAELQVVHPVGYDRFVRAEIVHRRPGPRAEEELLAAEAAARAADVAVVVVGTTHEVESEGFDRTDLHLPGNQDELVRRVVAANPRTVVVVNAGAPVLLPWLEEVPAVVWGWLAGQEAGAALADVLTGVTEPSGRLPWTLPARAEDVPVPHAVPVGGVVDYAEGLDVGYRAWERHGEPAGGPRPAAPFGHGLGWTTWDYESAAPDGGSRLAAADEDVQVRVRVRNTGRRTGREVVQVYVEPPPGTAQGDPARPVRWLGGFAVVDAGPGEAAEAVVTVPRRALQVWDASAGWTTPPGTYRLRAGRSVRDLRLDVDLHVDA</sequence>
<feature type="region of interest" description="Disordered" evidence="5">
    <location>
        <begin position="312"/>
        <end position="352"/>
    </location>
</feature>
<organism evidence="7 8">
    <name type="scientific">Isoptericola halotolerans</name>
    <dbReference type="NCBI Taxonomy" id="300560"/>
    <lineage>
        <taxon>Bacteria</taxon>
        <taxon>Bacillati</taxon>
        <taxon>Actinomycetota</taxon>
        <taxon>Actinomycetes</taxon>
        <taxon>Micrococcales</taxon>
        <taxon>Promicromonosporaceae</taxon>
        <taxon>Isoptericola</taxon>
    </lineage>
</organism>
<dbReference type="Pfam" id="PF14310">
    <property type="entry name" value="Fn3-like"/>
    <property type="match status" value="1"/>
</dbReference>
<dbReference type="Gene3D" id="3.40.50.1700">
    <property type="entry name" value="Glycoside hydrolase family 3 C-terminal domain"/>
    <property type="match status" value="1"/>
</dbReference>
<protein>
    <submittedName>
        <fullName evidence="7">Beta-glucosidase</fullName>
    </submittedName>
</protein>
<comment type="caution">
    <text evidence="7">The sequence shown here is derived from an EMBL/GenBank/DDBJ whole genome shotgun (WGS) entry which is preliminary data.</text>
</comment>
<dbReference type="InterPro" id="IPR026891">
    <property type="entry name" value="Fn3-like"/>
</dbReference>
<keyword evidence="8" id="KW-1185">Reference proteome</keyword>
<dbReference type="Gene3D" id="3.20.20.300">
    <property type="entry name" value="Glycoside hydrolase, family 3, N-terminal domain"/>
    <property type="match status" value="1"/>
</dbReference>
<keyword evidence="2 4" id="KW-0378">Hydrolase</keyword>
<evidence type="ECO:0000313" key="8">
    <source>
        <dbReference type="Proteomes" id="UP000239895"/>
    </source>
</evidence>
<gene>
    <name evidence="7" type="ORF">BCL65_101447</name>
</gene>
<dbReference type="Pfam" id="PF01915">
    <property type="entry name" value="Glyco_hydro_3_C"/>
    <property type="match status" value="1"/>
</dbReference>
<keyword evidence="3" id="KW-0119">Carbohydrate metabolism</keyword>
<feature type="domain" description="Fibronectin type III-like" evidence="6">
    <location>
        <begin position="793"/>
        <end position="866"/>
    </location>
</feature>
<dbReference type="Gene3D" id="2.60.40.10">
    <property type="entry name" value="Immunoglobulins"/>
    <property type="match status" value="1"/>
</dbReference>
<dbReference type="InterPro" id="IPR036962">
    <property type="entry name" value="Glyco_hydro_3_N_sf"/>
</dbReference>
<dbReference type="InterPro" id="IPR017853">
    <property type="entry name" value="GH"/>
</dbReference>
<dbReference type="PANTHER" id="PTHR42715">
    <property type="entry name" value="BETA-GLUCOSIDASE"/>
    <property type="match status" value="1"/>
</dbReference>
<dbReference type="InterPro" id="IPR013783">
    <property type="entry name" value="Ig-like_fold"/>
</dbReference>
<reference evidence="7 8" key="1">
    <citation type="submission" date="2018-03" db="EMBL/GenBank/DDBJ databases">
        <title>Comparative analysis of microorganisms from saline springs in Andes Mountain Range, Colombia.</title>
        <authorList>
            <person name="Rubin E."/>
        </authorList>
    </citation>
    <scope>NUCLEOTIDE SEQUENCE [LARGE SCALE GENOMIC DNA]</scope>
    <source>
        <strain evidence="7 8">CG 23</strain>
    </source>
</reference>
<evidence type="ECO:0000259" key="6">
    <source>
        <dbReference type="SMART" id="SM01217"/>
    </source>
</evidence>